<dbReference type="PANTHER" id="PTHR22890">
    <property type="entry name" value="MEDIATOR OF RNA POLYMERASE II TRANSCRIPTION SUBUNIT 11"/>
    <property type="match status" value="1"/>
</dbReference>
<reference evidence="8" key="1">
    <citation type="journal article" date="2010" name="Nature">
        <title>The Amphimedon queenslandica genome and the evolution of animal complexity.</title>
        <authorList>
            <person name="Srivastava M."/>
            <person name="Simakov O."/>
            <person name="Chapman J."/>
            <person name="Fahey B."/>
            <person name="Gauthier M.E."/>
            <person name="Mitros T."/>
            <person name="Richards G.S."/>
            <person name="Conaco C."/>
            <person name="Dacre M."/>
            <person name="Hellsten U."/>
            <person name="Larroux C."/>
            <person name="Putnam N.H."/>
            <person name="Stanke M."/>
            <person name="Adamska M."/>
            <person name="Darling A."/>
            <person name="Degnan S.M."/>
            <person name="Oakley T.H."/>
            <person name="Plachetzki D.C."/>
            <person name="Zhai Y."/>
            <person name="Adamski M."/>
            <person name="Calcino A."/>
            <person name="Cummins S.F."/>
            <person name="Goodstein D.M."/>
            <person name="Harris C."/>
            <person name="Jackson D.J."/>
            <person name="Leys S.P."/>
            <person name="Shu S."/>
            <person name="Woodcroft B.J."/>
            <person name="Vervoort M."/>
            <person name="Kosik K.S."/>
            <person name="Manning G."/>
            <person name="Degnan B.M."/>
            <person name="Rokhsar D.S."/>
        </authorList>
    </citation>
    <scope>NUCLEOTIDE SEQUENCE [LARGE SCALE GENOMIC DNA]</scope>
</reference>
<dbReference type="KEGG" id="aqu:100635468"/>
<evidence type="ECO:0000313" key="7">
    <source>
        <dbReference type="EnsemblMetazoa" id="Aqu2.1.43404_001"/>
    </source>
</evidence>
<dbReference type="GO" id="GO:0016592">
    <property type="term" value="C:mediator complex"/>
    <property type="evidence" value="ECO:0007669"/>
    <property type="project" value="InterPro"/>
</dbReference>
<organism evidence="7">
    <name type="scientific">Amphimedon queenslandica</name>
    <name type="common">Sponge</name>
    <dbReference type="NCBI Taxonomy" id="400682"/>
    <lineage>
        <taxon>Eukaryota</taxon>
        <taxon>Metazoa</taxon>
        <taxon>Porifera</taxon>
        <taxon>Demospongiae</taxon>
        <taxon>Heteroscleromorpha</taxon>
        <taxon>Haplosclerida</taxon>
        <taxon>Niphatidae</taxon>
        <taxon>Amphimedon</taxon>
    </lineage>
</organism>
<evidence type="ECO:0000313" key="8">
    <source>
        <dbReference type="Proteomes" id="UP000007879"/>
    </source>
</evidence>
<evidence type="ECO:0000256" key="5">
    <source>
        <dbReference type="ARBA" id="ARBA00032011"/>
    </source>
</evidence>
<evidence type="ECO:0000256" key="2">
    <source>
        <dbReference type="ARBA" id="ARBA00008186"/>
    </source>
</evidence>
<dbReference type="EnsemblMetazoa" id="Aqu2.1.43404_001">
    <property type="protein sequence ID" value="Aqu2.1.43404_001"/>
    <property type="gene ID" value="Aqu2.1.43404"/>
</dbReference>
<keyword evidence="8" id="KW-1185">Reference proteome</keyword>
<evidence type="ECO:0000256" key="6">
    <source>
        <dbReference type="RuleBase" id="RU364147"/>
    </source>
</evidence>
<dbReference type="InterPro" id="IPR019404">
    <property type="entry name" value="Mediator_Med11"/>
</dbReference>
<dbReference type="InParanoid" id="A0A1X7VU52"/>
<name>A0A1X7VU52_AMPQE</name>
<dbReference type="OMA" id="HAQTCVN"/>
<dbReference type="STRING" id="400682.A0A1X7VU52"/>
<dbReference type="EnsemblMetazoa" id="XM_003382733.3">
    <property type="protein sequence ID" value="XP_003382781.1"/>
    <property type="gene ID" value="LOC100635468"/>
</dbReference>
<evidence type="ECO:0000256" key="3">
    <source>
        <dbReference type="ARBA" id="ARBA00019621"/>
    </source>
</evidence>
<accession>A0A1X7VU52</accession>
<dbReference type="Proteomes" id="UP000007879">
    <property type="component" value="Unassembled WGS sequence"/>
</dbReference>
<dbReference type="Pfam" id="PF10280">
    <property type="entry name" value="Med11"/>
    <property type="match status" value="1"/>
</dbReference>
<dbReference type="GO" id="GO:0003712">
    <property type="term" value="F:transcription coregulator activity"/>
    <property type="evidence" value="ECO:0007669"/>
    <property type="project" value="InterPro"/>
</dbReference>
<comment type="function">
    <text evidence="6">Component of the Mediator complex, a coactivator involved in the regulated transcription of nearly all RNA polymerase II-dependent genes. Mediator functions as a bridge to convey information from gene-specific regulatory proteins to the basal RNA polymerase II transcription machinery. Mediator is recruited to promoters by direct interactions with regulatory proteins and serves as a scaffold for the assembly of a functional pre-initiation complex with RNA polymerase II and the general transcription factors.</text>
</comment>
<reference evidence="7" key="2">
    <citation type="submission" date="2017-05" db="UniProtKB">
        <authorList>
            <consortium name="EnsemblMetazoa"/>
        </authorList>
    </citation>
    <scope>IDENTIFICATION</scope>
</reference>
<dbReference type="GO" id="GO:0006357">
    <property type="term" value="P:regulation of transcription by RNA polymerase II"/>
    <property type="evidence" value="ECO:0007669"/>
    <property type="project" value="InterPro"/>
</dbReference>
<protein>
    <recommendedName>
        <fullName evidence="3 6">Mediator of RNA polymerase II transcription subunit 11</fullName>
    </recommendedName>
    <alternativeName>
        <fullName evidence="5 6">Mediator complex subunit 11</fullName>
    </alternativeName>
</protein>
<comment type="subcellular location">
    <subcellularLocation>
        <location evidence="1 6">Nucleus</location>
    </subcellularLocation>
</comment>
<keyword evidence="6" id="KW-0804">Transcription</keyword>
<comment type="subunit">
    <text evidence="6">Component of the Mediator complex.</text>
</comment>
<comment type="similarity">
    <text evidence="2 6">Belongs to the Mediator complex subunit 11 family.</text>
</comment>
<dbReference type="OrthoDB" id="5418434at2759"/>
<keyword evidence="6" id="KW-0805">Transcription regulation</keyword>
<evidence type="ECO:0000256" key="1">
    <source>
        <dbReference type="ARBA" id="ARBA00004123"/>
    </source>
</evidence>
<sequence>MSSTGVERIEKLQKIEQEIGMLLSHAADAIGELSKPNPAQEMVEYKTKDFLKSLETIEQDLSEQIVYLSRVSTTHTHEGSNYGAEKDFELLQLQTALAKKRLNH</sequence>
<dbReference type="AlphaFoldDB" id="A0A1X7VU52"/>
<gene>
    <name evidence="6" type="primary">MED11</name>
    <name evidence="7" type="synonym">100635468</name>
</gene>
<proteinExistence type="inferred from homology"/>
<keyword evidence="6" id="KW-0010">Activator</keyword>
<keyword evidence="4 6" id="KW-0539">Nucleus</keyword>
<dbReference type="eggNOG" id="KOG4057">
    <property type="taxonomic scope" value="Eukaryota"/>
</dbReference>
<evidence type="ECO:0000256" key="4">
    <source>
        <dbReference type="ARBA" id="ARBA00023242"/>
    </source>
</evidence>
<dbReference type="Gene3D" id="1.10.287.3490">
    <property type="match status" value="1"/>
</dbReference>